<dbReference type="InterPro" id="IPR011333">
    <property type="entry name" value="SKP1/BTB/POZ_sf"/>
</dbReference>
<evidence type="ECO:0000313" key="14">
    <source>
        <dbReference type="Proteomes" id="UP001652621"/>
    </source>
</evidence>
<name>A0A1I8NAY7_MUSDO</name>
<evidence type="ECO:0000256" key="10">
    <source>
        <dbReference type="SAM" id="MobiDB-lite"/>
    </source>
</evidence>
<evidence type="ECO:0000259" key="11">
    <source>
        <dbReference type="PROSITE" id="PS50097"/>
    </source>
</evidence>
<dbReference type="OrthoDB" id="407106at2759"/>
<dbReference type="VEuPathDB" id="VectorBase:MDOA013378"/>
<dbReference type="InterPro" id="IPR013087">
    <property type="entry name" value="Znf_C2H2_type"/>
</dbReference>
<dbReference type="GO" id="GO:0035167">
    <property type="term" value="P:larval lymph gland hemopoiesis"/>
    <property type="evidence" value="ECO:0007669"/>
    <property type="project" value="UniProtKB-ARBA"/>
</dbReference>
<evidence type="ECO:0000313" key="15">
    <source>
        <dbReference type="RefSeq" id="XP_005183757.1"/>
    </source>
</evidence>
<keyword evidence="5" id="KW-0805">Transcription regulation</keyword>
<dbReference type="Pfam" id="PF00096">
    <property type="entry name" value="zf-C2H2"/>
    <property type="match status" value="2"/>
</dbReference>
<evidence type="ECO:0000313" key="13">
    <source>
        <dbReference type="EnsemblMetazoa" id="MDOA013378-PC"/>
    </source>
</evidence>
<keyword evidence="9" id="KW-0863">Zinc-finger</keyword>
<dbReference type="PANTHER" id="PTHR23110">
    <property type="entry name" value="BTB DOMAIN TRANSCRIPTION FACTOR"/>
    <property type="match status" value="1"/>
</dbReference>
<gene>
    <name evidence="13" type="primary">101899414</name>
    <name evidence="15" type="synonym">LOC101899414</name>
</gene>
<dbReference type="GO" id="GO:0008270">
    <property type="term" value="F:zinc ion binding"/>
    <property type="evidence" value="ECO:0007669"/>
    <property type="project" value="UniProtKB-KW"/>
</dbReference>
<dbReference type="InterPro" id="IPR000210">
    <property type="entry name" value="BTB/POZ_dom"/>
</dbReference>
<evidence type="ECO:0000256" key="9">
    <source>
        <dbReference type="PROSITE-ProRule" id="PRU00042"/>
    </source>
</evidence>
<dbReference type="FunFam" id="3.30.710.10:FF:000091">
    <property type="entry name" value="Lola, isoform F"/>
    <property type="match status" value="1"/>
</dbReference>
<feature type="domain" description="C2H2-type" evidence="12">
    <location>
        <begin position="769"/>
        <end position="796"/>
    </location>
</feature>
<feature type="compositionally biased region" description="Low complexity" evidence="10">
    <location>
        <begin position="199"/>
        <end position="213"/>
    </location>
</feature>
<feature type="region of interest" description="Disordered" evidence="10">
    <location>
        <begin position="254"/>
        <end position="370"/>
    </location>
</feature>
<dbReference type="GO" id="GO:0007464">
    <property type="term" value="P:R3/R4 cell fate commitment"/>
    <property type="evidence" value="ECO:0007669"/>
    <property type="project" value="UniProtKB-ARBA"/>
</dbReference>
<evidence type="ECO:0000256" key="4">
    <source>
        <dbReference type="ARBA" id="ARBA00022902"/>
    </source>
</evidence>
<dbReference type="GO" id="GO:0006357">
    <property type="term" value="P:regulation of transcription by RNA polymerase II"/>
    <property type="evidence" value="ECO:0007669"/>
    <property type="project" value="TreeGrafter"/>
</dbReference>
<evidence type="ECO:0000259" key="12">
    <source>
        <dbReference type="PROSITE" id="PS50157"/>
    </source>
</evidence>
<feature type="region of interest" description="Disordered" evidence="10">
    <location>
        <begin position="630"/>
        <end position="664"/>
    </location>
</feature>
<evidence type="ECO:0000256" key="8">
    <source>
        <dbReference type="ARBA" id="ARBA00037382"/>
    </source>
</evidence>
<dbReference type="VEuPathDB" id="VectorBase:MDOMA2_019434"/>
<dbReference type="AlphaFoldDB" id="A0A1I8NAY7"/>
<evidence type="ECO:0000256" key="3">
    <source>
        <dbReference type="ARBA" id="ARBA00022782"/>
    </source>
</evidence>
<dbReference type="GO" id="GO:0008406">
    <property type="term" value="P:gonad development"/>
    <property type="evidence" value="ECO:0007669"/>
    <property type="project" value="UniProtKB-ARBA"/>
</dbReference>
<evidence type="ECO:0000256" key="2">
    <source>
        <dbReference type="ARBA" id="ARBA00022473"/>
    </source>
</evidence>
<feature type="compositionally biased region" description="Acidic residues" evidence="10">
    <location>
        <begin position="526"/>
        <end position="539"/>
    </location>
</feature>
<protein>
    <submittedName>
        <fullName evidence="15">Longitudinals lacking protein, isoforms N/O/W/X/Y isoform X4</fullName>
    </submittedName>
</protein>
<dbReference type="PROSITE" id="PS50157">
    <property type="entry name" value="ZINC_FINGER_C2H2_2"/>
    <property type="match status" value="2"/>
</dbReference>
<dbReference type="GO" id="GO:0005634">
    <property type="term" value="C:nucleus"/>
    <property type="evidence" value="ECO:0007669"/>
    <property type="project" value="UniProtKB-SubCell"/>
</dbReference>
<keyword evidence="9" id="KW-0479">Metal-binding</keyword>
<accession>A0A1I8NAY7</accession>
<dbReference type="GO" id="GO:0016199">
    <property type="term" value="P:axon midline choice point recognition"/>
    <property type="evidence" value="ECO:0007669"/>
    <property type="project" value="UniProtKB-ARBA"/>
</dbReference>
<feature type="region of interest" description="Disordered" evidence="10">
    <location>
        <begin position="115"/>
        <end position="146"/>
    </location>
</feature>
<keyword evidence="9" id="KW-0862">Zinc</keyword>
<evidence type="ECO:0000256" key="1">
    <source>
        <dbReference type="ARBA" id="ARBA00004123"/>
    </source>
</evidence>
<dbReference type="InterPro" id="IPR051095">
    <property type="entry name" value="Dros_DevTransReg"/>
</dbReference>
<dbReference type="PROSITE" id="PS50097">
    <property type="entry name" value="BTB"/>
    <property type="match status" value="1"/>
</dbReference>
<dbReference type="GO" id="GO:0048813">
    <property type="term" value="P:dendrite morphogenesis"/>
    <property type="evidence" value="ECO:0007669"/>
    <property type="project" value="UniProtKB-ARBA"/>
</dbReference>
<keyword evidence="7" id="KW-0539">Nucleus</keyword>
<reference evidence="13" key="1">
    <citation type="submission" date="2020-05" db="UniProtKB">
        <authorList>
            <consortium name="EnsemblMetazoa"/>
        </authorList>
    </citation>
    <scope>IDENTIFICATION</scope>
    <source>
        <strain evidence="13">Aabys</strain>
    </source>
</reference>
<sequence>MDDDQQFCLRWNNHQSTLISVFDTLLENETLVDCTLAAEGKFLKAHKVVLSACSPYFATLLQEQYDKHPIFILKDVKYQELRAMMDYMYRGEVNISQDQLAALLKAAESLQIKGLSDNRSGGGASQPKHPEHHRATMPGKLSGGYTLEQTKRARITGAAGPAMDASEMGSREGSSSPSRRRRKVRRRSIENPMTDVHDNSNSSQQPTQSNAPGLGAITAAASALAAAAAGAPSSAAAAAALASTVVPLSATQQQHQSSTSAVTPAATGSTLSSSKKTDNVKGSTQQHQQQQQDAINTDNVQGSAAGSLATGTPAMDTETATDASTADKSNHKQQLQQQQKASASKDTSSVTGSELVIEPKAEYDDEANDETVEDLTLDEEDMGMDDLDHNAGTSQGGEGSSQGYAPWQHDRSQDELLLATQEAQQRDPQDVPGRLGSAGGGVAADYLQRRRHSNRLKRSPLTSPLPMAGPSLTTATTSVAGAMVAGPPVSGVIKFEPSTNLDDAEEEKYTLPHAAAVAAGHHVGGEDDDDDDDGDDGGMESEQPCDLRLSSHFKLNLVSMVQAAAAAAAVSAGAAMIGGSASGTTVASGTSTGMTSATQFQQAALHTIAAVATSHQTPHGHGLHQAHAATHGFMNFPPGPGGDTSPKRRYSSSSTSGGGGGGAATPVAGGLLNVVSVTGGAAGPSAGGSGSTGLNTSSTSGGGGPSTSAIVAPHTPSSAATAAAASGSAAGMSGSVGGQGVGGAGAGATVGSGSGGPGAGGSAPWGGAYTCDRCGNSYARPHSLNRHVRFECGVEPKFECPICHKKSKHKHNLVLHMRTHQHR</sequence>
<evidence type="ECO:0000256" key="7">
    <source>
        <dbReference type="ARBA" id="ARBA00023242"/>
    </source>
</evidence>
<dbReference type="SUPFAM" id="SSF57667">
    <property type="entry name" value="beta-beta-alpha zinc fingers"/>
    <property type="match status" value="1"/>
</dbReference>
<keyword evidence="2" id="KW-0217">Developmental protein</keyword>
<dbReference type="GO" id="GO:0045467">
    <property type="term" value="P:R7 cell development"/>
    <property type="evidence" value="ECO:0007669"/>
    <property type="project" value="UniProtKB-ARBA"/>
</dbReference>
<dbReference type="SMART" id="SM00225">
    <property type="entry name" value="BTB"/>
    <property type="match status" value="1"/>
</dbReference>
<dbReference type="GO" id="GO:0045476">
    <property type="term" value="P:nurse cell apoptotic process"/>
    <property type="evidence" value="ECO:0007669"/>
    <property type="project" value="UniProtKB-ARBA"/>
</dbReference>
<feature type="compositionally biased region" description="Polar residues" evidence="10">
    <location>
        <begin position="340"/>
        <end position="352"/>
    </location>
</feature>
<dbReference type="Proteomes" id="UP001652621">
    <property type="component" value="Unplaced"/>
</dbReference>
<keyword evidence="3" id="KW-0221">Differentiation</keyword>
<dbReference type="RefSeq" id="XP_005183757.1">
    <property type="nucleotide sequence ID" value="XM_005183700.3"/>
</dbReference>
<feature type="compositionally biased region" description="Polar residues" evidence="10">
    <location>
        <begin position="293"/>
        <end position="304"/>
    </location>
</feature>
<keyword evidence="4" id="KW-0524">Neurogenesis</keyword>
<dbReference type="PANTHER" id="PTHR23110:SF111">
    <property type="entry name" value="LONGITUDINALS LACKING PROTEIN, ISOFORMS F_I_K_T"/>
    <property type="match status" value="1"/>
</dbReference>
<dbReference type="GO" id="GO:0007526">
    <property type="term" value="P:larval somatic muscle development"/>
    <property type="evidence" value="ECO:0007669"/>
    <property type="project" value="UniProtKB-ARBA"/>
</dbReference>
<dbReference type="SUPFAM" id="SSF54695">
    <property type="entry name" value="POZ domain"/>
    <property type="match status" value="1"/>
</dbReference>
<feature type="compositionally biased region" description="Low complexity" evidence="10">
    <location>
        <begin position="314"/>
        <end position="339"/>
    </location>
</feature>
<dbReference type="Pfam" id="PF00651">
    <property type="entry name" value="BTB"/>
    <property type="match status" value="1"/>
</dbReference>
<evidence type="ECO:0000256" key="5">
    <source>
        <dbReference type="ARBA" id="ARBA00023015"/>
    </source>
</evidence>
<organism evidence="13">
    <name type="scientific">Musca domestica</name>
    <name type="common">House fly</name>
    <dbReference type="NCBI Taxonomy" id="7370"/>
    <lineage>
        <taxon>Eukaryota</taxon>
        <taxon>Metazoa</taxon>
        <taxon>Ecdysozoa</taxon>
        <taxon>Arthropoda</taxon>
        <taxon>Hexapoda</taxon>
        <taxon>Insecta</taxon>
        <taxon>Pterygota</taxon>
        <taxon>Neoptera</taxon>
        <taxon>Endopterygota</taxon>
        <taxon>Diptera</taxon>
        <taxon>Brachycera</taxon>
        <taxon>Muscomorpha</taxon>
        <taxon>Muscoidea</taxon>
        <taxon>Muscidae</taxon>
        <taxon>Musca</taxon>
    </lineage>
</organism>
<dbReference type="Gene3D" id="3.30.710.10">
    <property type="entry name" value="Potassium Channel Kv1.1, Chain A"/>
    <property type="match status" value="1"/>
</dbReference>
<feature type="region of interest" description="Disordered" evidence="10">
    <location>
        <begin position="382"/>
        <end position="407"/>
    </location>
</feature>
<evidence type="ECO:0000256" key="6">
    <source>
        <dbReference type="ARBA" id="ARBA00023163"/>
    </source>
</evidence>
<reference evidence="15" key="2">
    <citation type="submission" date="2025-04" db="UniProtKB">
        <authorList>
            <consortium name="RefSeq"/>
        </authorList>
    </citation>
    <scope>IDENTIFICATION</scope>
    <source>
        <strain evidence="15">Aabys</strain>
    </source>
</reference>
<dbReference type="Gene3D" id="3.30.160.60">
    <property type="entry name" value="Classic Zinc Finger"/>
    <property type="match status" value="1"/>
</dbReference>
<comment type="subcellular location">
    <subcellularLocation>
        <location evidence="1">Nucleus</location>
    </subcellularLocation>
</comment>
<dbReference type="SMART" id="SM00355">
    <property type="entry name" value="ZnF_C2H2"/>
    <property type="match status" value="2"/>
</dbReference>
<dbReference type="GeneID" id="101899414"/>
<dbReference type="CDD" id="cd18315">
    <property type="entry name" value="BTB_POZ_BAB-like"/>
    <property type="match status" value="1"/>
</dbReference>
<feature type="domain" description="C2H2-type" evidence="12">
    <location>
        <begin position="798"/>
        <end position="823"/>
    </location>
</feature>
<dbReference type="EnsemblMetazoa" id="MDOA013378-RC">
    <property type="protein sequence ID" value="MDOA013378-PC"/>
    <property type="gene ID" value="MDOA013378"/>
</dbReference>
<comment type="function">
    <text evidence="8">Putative transcription factor required for axon growth and guidance in the central and peripheral nervous systems. Repels CNS axons away from the midline by promoting the expression of the midline repellent sli and its receptor robo.</text>
</comment>
<feature type="region of interest" description="Disordered" evidence="10">
    <location>
        <begin position="683"/>
        <end position="715"/>
    </location>
</feature>
<proteinExistence type="predicted"/>
<feature type="compositionally biased region" description="Polar residues" evidence="10">
    <location>
        <begin position="266"/>
        <end position="284"/>
    </location>
</feature>
<feature type="region of interest" description="Disordered" evidence="10">
    <location>
        <begin position="519"/>
        <end position="544"/>
    </location>
</feature>
<keyword evidence="14" id="KW-1185">Reference proteome</keyword>
<keyword evidence="6" id="KW-0804">Transcription</keyword>
<dbReference type="InterPro" id="IPR036236">
    <property type="entry name" value="Znf_C2H2_sf"/>
</dbReference>
<feature type="region of interest" description="Disordered" evidence="10">
    <location>
        <begin position="158"/>
        <end position="213"/>
    </location>
</feature>
<feature type="domain" description="BTB" evidence="11">
    <location>
        <begin position="32"/>
        <end position="97"/>
    </location>
</feature>
<feature type="region of interest" description="Disordered" evidence="10">
    <location>
        <begin position="451"/>
        <end position="470"/>
    </location>
</feature>